<dbReference type="PANTHER" id="PTHR12117:SF0">
    <property type="entry name" value="PROLYL 3-HYDROXYLASE OGFOD1"/>
    <property type="match status" value="1"/>
</dbReference>
<dbReference type="Proteomes" id="UP000075714">
    <property type="component" value="Unassembled WGS sequence"/>
</dbReference>
<feature type="domain" description="Prolyl 3,4-dihydroxylase TPA1/OFD1 N-terminal" evidence="2">
    <location>
        <begin position="99"/>
        <end position="198"/>
    </location>
</feature>
<dbReference type="Pfam" id="PF13661">
    <property type="entry name" value="2OG-FeII_Oxy_4"/>
    <property type="match status" value="1"/>
</dbReference>
<dbReference type="PANTHER" id="PTHR12117">
    <property type="entry name" value="HISTONE ACETYLTRANSFERASE COMPLEX"/>
    <property type="match status" value="1"/>
</dbReference>
<name>A0A150H4F6_GONPE</name>
<feature type="compositionally biased region" description="Low complexity" evidence="1">
    <location>
        <begin position="204"/>
        <end position="225"/>
    </location>
</feature>
<comment type="caution">
    <text evidence="3">The sequence shown here is derived from an EMBL/GenBank/DDBJ whole genome shotgun (WGS) entry which is preliminary data.</text>
</comment>
<dbReference type="InterPro" id="IPR039558">
    <property type="entry name" value="TPA1/OFD1_N"/>
</dbReference>
<accession>A0A150H4F6</accession>
<dbReference type="Gene3D" id="2.60.120.620">
    <property type="entry name" value="q2cbj1_9rhob like domain"/>
    <property type="match status" value="1"/>
</dbReference>
<dbReference type="InterPro" id="IPR051842">
    <property type="entry name" value="uS12_prolyl_hydroxylase"/>
</dbReference>
<sequence>MNNYRLASACIAKHDVEGAVERAGGLVRIENFLPEFVAEGILATIEAVSDEQWNETSAREDYTHNNIDHSFSSVKQARGLDAVTRLFSLVRPGALNSFSAARYCRSDHIAPHDDRAYTQVRLDNGRVITTSRTLAVIYYLTKDWREEYGGVLLDLEDPASPPGQPTRYVPVWNSVVAFRVPRYHAVTPMAVDRPRYSVGKPAVRSGAEGARPGSGRASSGLGSCL</sequence>
<proteinExistence type="predicted"/>
<dbReference type="OrthoDB" id="430522at2759"/>
<evidence type="ECO:0000259" key="2">
    <source>
        <dbReference type="Pfam" id="PF13661"/>
    </source>
</evidence>
<dbReference type="STRING" id="33097.A0A150H4F6"/>
<evidence type="ECO:0000256" key="1">
    <source>
        <dbReference type="SAM" id="MobiDB-lite"/>
    </source>
</evidence>
<organism evidence="3 4">
    <name type="scientific">Gonium pectorale</name>
    <name type="common">Green alga</name>
    <dbReference type="NCBI Taxonomy" id="33097"/>
    <lineage>
        <taxon>Eukaryota</taxon>
        <taxon>Viridiplantae</taxon>
        <taxon>Chlorophyta</taxon>
        <taxon>core chlorophytes</taxon>
        <taxon>Chlorophyceae</taxon>
        <taxon>CS clade</taxon>
        <taxon>Chlamydomonadales</taxon>
        <taxon>Volvocaceae</taxon>
        <taxon>Gonium</taxon>
    </lineage>
</organism>
<evidence type="ECO:0000313" key="4">
    <source>
        <dbReference type="Proteomes" id="UP000075714"/>
    </source>
</evidence>
<feature type="region of interest" description="Disordered" evidence="1">
    <location>
        <begin position="202"/>
        <end position="225"/>
    </location>
</feature>
<dbReference type="EMBL" id="LSYV01000002">
    <property type="protein sequence ID" value="KXZ57006.1"/>
    <property type="molecule type" value="Genomic_DNA"/>
</dbReference>
<keyword evidence="4" id="KW-1185">Reference proteome</keyword>
<protein>
    <recommendedName>
        <fullName evidence="2">Prolyl 3,4-dihydroxylase TPA1/OFD1 N-terminal domain-containing protein</fullName>
    </recommendedName>
</protein>
<dbReference type="AlphaFoldDB" id="A0A150H4F6"/>
<gene>
    <name evidence="3" type="ORF">GPECTOR_1g909</name>
</gene>
<evidence type="ECO:0000313" key="3">
    <source>
        <dbReference type="EMBL" id="KXZ57006.1"/>
    </source>
</evidence>
<reference evidence="4" key="1">
    <citation type="journal article" date="2016" name="Nat. Commun.">
        <title>The Gonium pectorale genome demonstrates co-option of cell cycle regulation during the evolution of multicellularity.</title>
        <authorList>
            <person name="Hanschen E.R."/>
            <person name="Marriage T.N."/>
            <person name="Ferris P.J."/>
            <person name="Hamaji T."/>
            <person name="Toyoda A."/>
            <person name="Fujiyama A."/>
            <person name="Neme R."/>
            <person name="Noguchi H."/>
            <person name="Minakuchi Y."/>
            <person name="Suzuki M."/>
            <person name="Kawai-Toyooka H."/>
            <person name="Smith D.R."/>
            <person name="Sparks H."/>
            <person name="Anderson J."/>
            <person name="Bakaric R."/>
            <person name="Luria V."/>
            <person name="Karger A."/>
            <person name="Kirschner M.W."/>
            <person name="Durand P.M."/>
            <person name="Michod R.E."/>
            <person name="Nozaki H."/>
            <person name="Olson B.J."/>
        </authorList>
    </citation>
    <scope>NUCLEOTIDE SEQUENCE [LARGE SCALE GENOMIC DNA]</scope>
    <source>
        <strain evidence="4">NIES-2863</strain>
    </source>
</reference>